<keyword evidence="3 7" id="KW-0997">Cell inner membrane</keyword>
<dbReference type="PANTHER" id="PTHR33362:SF2">
    <property type="entry name" value="TRAP TRANSPORTER LARGE PERMEASE PROTEIN"/>
    <property type="match status" value="1"/>
</dbReference>
<dbReference type="NCBIfam" id="TIGR00786">
    <property type="entry name" value="dctM"/>
    <property type="match status" value="1"/>
</dbReference>
<dbReference type="GO" id="GO:0022857">
    <property type="term" value="F:transmembrane transporter activity"/>
    <property type="evidence" value="ECO:0007669"/>
    <property type="project" value="UniProtKB-UniRule"/>
</dbReference>
<accession>A0A917EAF3</accession>
<comment type="subunit">
    <text evidence="7">The complex comprises the extracytoplasmic solute receptor protein and the two transmembrane proteins.</text>
</comment>
<comment type="caution">
    <text evidence="9">The sequence shown here is derived from an EMBL/GenBank/DDBJ whole genome shotgun (WGS) entry which is preliminary data.</text>
</comment>
<evidence type="ECO:0000256" key="5">
    <source>
        <dbReference type="ARBA" id="ARBA00022989"/>
    </source>
</evidence>
<feature type="transmembrane region" description="Helical" evidence="7">
    <location>
        <begin position="357"/>
        <end position="378"/>
    </location>
</feature>
<keyword evidence="10" id="KW-1185">Reference proteome</keyword>
<feature type="transmembrane region" description="Helical" evidence="7">
    <location>
        <begin position="47"/>
        <end position="70"/>
    </location>
</feature>
<evidence type="ECO:0000256" key="6">
    <source>
        <dbReference type="ARBA" id="ARBA00023136"/>
    </source>
</evidence>
<feature type="transmembrane region" description="Helical" evidence="7">
    <location>
        <begin position="213"/>
        <end position="235"/>
    </location>
</feature>
<keyword evidence="4 7" id="KW-0812">Transmembrane</keyword>
<dbReference type="EMBL" id="BMFJ01000001">
    <property type="protein sequence ID" value="GGE16252.1"/>
    <property type="molecule type" value="Genomic_DNA"/>
</dbReference>
<dbReference type="PIRSF" id="PIRSF006066">
    <property type="entry name" value="HI0050"/>
    <property type="match status" value="1"/>
</dbReference>
<feature type="transmembrane region" description="Helical" evidence="7">
    <location>
        <begin position="139"/>
        <end position="160"/>
    </location>
</feature>
<keyword evidence="2" id="KW-1003">Cell membrane</keyword>
<evidence type="ECO:0000256" key="7">
    <source>
        <dbReference type="RuleBase" id="RU369079"/>
    </source>
</evidence>
<evidence type="ECO:0000259" key="8">
    <source>
        <dbReference type="Pfam" id="PF06808"/>
    </source>
</evidence>
<sequence>MPVLALASTAALLLLLTVPVFLALIGGTYLSHAVYGPPVPAMVFAQQMVQGVNKFALLAVPLFIYASAIISRGEIGKRLLALVESFVGHIRGGMALATVVTCALFGALSGVGQAAIVSLGPLVFPVLLAQGYSRGFAMGLILTASTLAMLIPPSVAMILYALQATSSVESGFLAGLGAGLVLLVCLTVYAVGYARRHRIPGSPRQAWRARLGALRGAGLALGLPLIIFGGIYTGTFTPTEAAAGGCLYAILVEVLIFRSLSLRDLWTLTQETAGTISALLIILAAGAAMSYLLTLQQVPQQVAGLLNDRSRFEILLIVNLTFLLAGMVLDPNSAIIVLTPIVLPAAVAAGVDPVHFGAIVVLNIAIGMITPPFGINIFTAMVTFRASYGEIVGALRPFILVALTALALVTWGEALVMALPRLLAG</sequence>
<reference evidence="10" key="1">
    <citation type="journal article" date="2019" name="Int. J. Syst. Evol. Microbiol.">
        <title>The Global Catalogue of Microorganisms (GCM) 10K type strain sequencing project: providing services to taxonomists for standard genome sequencing and annotation.</title>
        <authorList>
            <consortium name="The Broad Institute Genomics Platform"/>
            <consortium name="The Broad Institute Genome Sequencing Center for Infectious Disease"/>
            <person name="Wu L."/>
            <person name="Ma J."/>
        </authorList>
    </citation>
    <scope>NUCLEOTIDE SEQUENCE [LARGE SCALE GENOMIC DNA]</scope>
    <source>
        <strain evidence="10">CGMCC 1.12664</strain>
    </source>
</reference>
<feature type="transmembrane region" description="Helical" evidence="7">
    <location>
        <begin position="272"/>
        <end position="292"/>
    </location>
</feature>
<evidence type="ECO:0000256" key="1">
    <source>
        <dbReference type="ARBA" id="ARBA00004429"/>
    </source>
</evidence>
<feature type="transmembrane region" description="Helical" evidence="7">
    <location>
        <begin position="114"/>
        <end position="132"/>
    </location>
</feature>
<feature type="transmembrane region" description="Helical" evidence="7">
    <location>
        <begin position="398"/>
        <end position="419"/>
    </location>
</feature>
<dbReference type="InterPro" id="IPR010656">
    <property type="entry name" value="DctM"/>
</dbReference>
<protein>
    <recommendedName>
        <fullName evidence="7">TRAP transporter large permease protein</fullName>
    </recommendedName>
</protein>
<dbReference type="AlphaFoldDB" id="A0A917EAF3"/>
<keyword evidence="5 7" id="KW-1133">Transmembrane helix</keyword>
<dbReference type="GO" id="GO:0005886">
    <property type="term" value="C:plasma membrane"/>
    <property type="evidence" value="ECO:0007669"/>
    <property type="project" value="UniProtKB-SubCell"/>
</dbReference>
<evidence type="ECO:0000256" key="2">
    <source>
        <dbReference type="ARBA" id="ARBA00022475"/>
    </source>
</evidence>
<evidence type="ECO:0000313" key="9">
    <source>
        <dbReference type="EMBL" id="GGE16252.1"/>
    </source>
</evidence>
<proteinExistence type="inferred from homology"/>
<feature type="transmembrane region" description="Helical" evidence="7">
    <location>
        <begin position="312"/>
        <end position="329"/>
    </location>
</feature>
<organism evidence="9 10">
    <name type="scientific">Primorskyibacter flagellatus</name>
    <dbReference type="NCBI Taxonomy" id="1387277"/>
    <lineage>
        <taxon>Bacteria</taxon>
        <taxon>Pseudomonadati</taxon>
        <taxon>Pseudomonadota</taxon>
        <taxon>Alphaproteobacteria</taxon>
        <taxon>Rhodobacterales</taxon>
        <taxon>Roseobacteraceae</taxon>
        <taxon>Primorskyibacter</taxon>
    </lineage>
</organism>
<feature type="transmembrane region" description="Helical" evidence="7">
    <location>
        <begin position="334"/>
        <end position="351"/>
    </location>
</feature>
<dbReference type="PANTHER" id="PTHR33362">
    <property type="entry name" value="SIALIC ACID TRAP TRANSPORTER PERMEASE PROTEIN SIAT-RELATED"/>
    <property type="match status" value="1"/>
</dbReference>
<name>A0A917EAF3_9RHOB</name>
<dbReference type="Pfam" id="PF06808">
    <property type="entry name" value="DctM"/>
    <property type="match status" value="1"/>
</dbReference>
<keyword evidence="7" id="KW-0813">Transport</keyword>
<comment type="subcellular location">
    <subcellularLocation>
        <location evidence="1 7">Cell inner membrane</location>
        <topology evidence="1 7">Multi-pass membrane protein</topology>
    </subcellularLocation>
</comment>
<dbReference type="InterPro" id="IPR004681">
    <property type="entry name" value="TRAP_DctM"/>
</dbReference>
<evidence type="ECO:0000256" key="3">
    <source>
        <dbReference type="ARBA" id="ARBA00022519"/>
    </source>
</evidence>
<evidence type="ECO:0000256" key="4">
    <source>
        <dbReference type="ARBA" id="ARBA00022692"/>
    </source>
</evidence>
<dbReference type="Proteomes" id="UP000612855">
    <property type="component" value="Unassembled WGS sequence"/>
</dbReference>
<keyword evidence="6 7" id="KW-0472">Membrane</keyword>
<feature type="transmembrane region" description="Helical" evidence="7">
    <location>
        <begin position="172"/>
        <end position="192"/>
    </location>
</feature>
<gene>
    <name evidence="9" type="ORF">GCM10011360_01260</name>
</gene>
<comment type="function">
    <text evidence="7">Part of the tripartite ATP-independent periplasmic (TRAP) transport system.</text>
</comment>
<feature type="domain" description="TRAP C4-dicarboxylate transport system permease DctM subunit" evidence="8">
    <location>
        <begin position="10"/>
        <end position="412"/>
    </location>
</feature>
<feature type="transmembrane region" description="Helical" evidence="7">
    <location>
        <begin position="241"/>
        <end position="260"/>
    </location>
</feature>
<comment type="similarity">
    <text evidence="7">Belongs to the TRAP transporter large permease family.</text>
</comment>
<evidence type="ECO:0000313" key="10">
    <source>
        <dbReference type="Proteomes" id="UP000612855"/>
    </source>
</evidence>
<dbReference type="RefSeq" id="WP_188475704.1">
    <property type="nucleotide sequence ID" value="NZ_BMFJ01000001.1"/>
</dbReference>